<dbReference type="EMBL" id="BLLF01002874">
    <property type="protein sequence ID" value="GFH25646.1"/>
    <property type="molecule type" value="Genomic_DNA"/>
</dbReference>
<proteinExistence type="predicted"/>
<keyword evidence="1" id="KW-0472">Membrane</keyword>
<sequence>MDLLTVASQHPQRKMHSSPLLYTLRMEPSFLNIILHSLPLHMNLHPASAASWRRPHTARTAGSLALLPFVGLPLLCSYYGLFLVPELQSLVSEPLSQRINESGKAVVPYREGGWWFNGRGDRLGPQPPIGRSLARVLMRSPLVLGGNLPVCWHWVRAGQYTHGATTRMEQPPGWSNHPHGATALPRSLHRTVNGAAATRWRRTAKLSSTPLPPPIGEGRCSLGCAVHHHPCPDAENKQPILGAITAAQLRSMPGMPGNRWTLPAGLYVCLCCAALANIAGASRSLPSSQKVSATRSVYIVSSLHSTRSEATDAA</sequence>
<reference evidence="2 3" key="1">
    <citation type="submission" date="2020-02" db="EMBL/GenBank/DDBJ databases">
        <title>Draft genome sequence of Haematococcus lacustris strain NIES-144.</title>
        <authorList>
            <person name="Morimoto D."/>
            <person name="Nakagawa S."/>
            <person name="Yoshida T."/>
            <person name="Sawayama S."/>
        </authorList>
    </citation>
    <scope>NUCLEOTIDE SEQUENCE [LARGE SCALE GENOMIC DNA]</scope>
    <source>
        <strain evidence="2 3">NIES-144</strain>
    </source>
</reference>
<protein>
    <submittedName>
        <fullName evidence="2">Uncharacterized protein</fullName>
    </submittedName>
</protein>
<gene>
    <name evidence="2" type="ORF">HaLaN_23643</name>
</gene>
<feature type="transmembrane region" description="Helical" evidence="1">
    <location>
        <begin position="61"/>
        <end position="81"/>
    </location>
</feature>
<keyword evidence="1" id="KW-0812">Transmembrane</keyword>
<evidence type="ECO:0000256" key="1">
    <source>
        <dbReference type="SAM" id="Phobius"/>
    </source>
</evidence>
<feature type="non-terminal residue" evidence="2">
    <location>
        <position position="314"/>
    </location>
</feature>
<dbReference type="Proteomes" id="UP000485058">
    <property type="component" value="Unassembled WGS sequence"/>
</dbReference>
<evidence type="ECO:0000313" key="2">
    <source>
        <dbReference type="EMBL" id="GFH25646.1"/>
    </source>
</evidence>
<accession>A0A6A0A1K6</accession>
<keyword evidence="3" id="KW-1185">Reference proteome</keyword>
<comment type="caution">
    <text evidence="2">The sequence shown here is derived from an EMBL/GenBank/DDBJ whole genome shotgun (WGS) entry which is preliminary data.</text>
</comment>
<name>A0A6A0A1K6_HAELA</name>
<organism evidence="2 3">
    <name type="scientific">Haematococcus lacustris</name>
    <name type="common">Green alga</name>
    <name type="synonym">Haematococcus pluvialis</name>
    <dbReference type="NCBI Taxonomy" id="44745"/>
    <lineage>
        <taxon>Eukaryota</taxon>
        <taxon>Viridiplantae</taxon>
        <taxon>Chlorophyta</taxon>
        <taxon>core chlorophytes</taxon>
        <taxon>Chlorophyceae</taxon>
        <taxon>CS clade</taxon>
        <taxon>Chlamydomonadales</taxon>
        <taxon>Haematococcaceae</taxon>
        <taxon>Haematococcus</taxon>
    </lineage>
</organism>
<dbReference type="AlphaFoldDB" id="A0A6A0A1K6"/>
<evidence type="ECO:0000313" key="3">
    <source>
        <dbReference type="Proteomes" id="UP000485058"/>
    </source>
</evidence>
<keyword evidence="1" id="KW-1133">Transmembrane helix</keyword>